<evidence type="ECO:0000256" key="4">
    <source>
        <dbReference type="SAM" id="MobiDB-lite"/>
    </source>
</evidence>
<keyword evidence="2" id="KW-0653">Protein transport</keyword>
<dbReference type="GO" id="GO:0042147">
    <property type="term" value="P:retrograde transport, endosome to Golgi"/>
    <property type="evidence" value="ECO:0007669"/>
    <property type="project" value="InterPro"/>
</dbReference>
<evidence type="ECO:0000313" key="7">
    <source>
        <dbReference type="WBParaSite" id="MCU_004771-RB"/>
    </source>
</evidence>
<dbReference type="WBParaSite" id="MCU_004771-RB">
    <property type="protein sequence ID" value="MCU_004771-RB"/>
    <property type="gene ID" value="MCU_004771"/>
</dbReference>
<evidence type="ECO:0000259" key="5">
    <source>
        <dbReference type="Pfam" id="PF10474"/>
    </source>
</evidence>
<evidence type="ECO:0000256" key="3">
    <source>
        <dbReference type="ARBA" id="ARBA00023054"/>
    </source>
</evidence>
<evidence type="ECO:0000256" key="2">
    <source>
        <dbReference type="ARBA" id="ARBA00022927"/>
    </source>
</evidence>
<reference evidence="7" key="1">
    <citation type="submission" date="2019-11" db="UniProtKB">
        <authorList>
            <consortium name="WormBaseParasite"/>
        </authorList>
    </citation>
    <scope>IDENTIFICATION</scope>
</reference>
<feature type="domain" description="Syndetin C-terminal" evidence="5">
    <location>
        <begin position="708"/>
        <end position="958"/>
    </location>
</feature>
<dbReference type="GO" id="GO:1990745">
    <property type="term" value="C:EARP complex"/>
    <property type="evidence" value="ECO:0007669"/>
    <property type="project" value="InterPro"/>
</dbReference>
<accession>A0A5K3F4F2</accession>
<dbReference type="Pfam" id="PF10475">
    <property type="entry name" value="Vps54_N"/>
    <property type="match status" value="1"/>
</dbReference>
<sequence length="974" mass="109127">MFAFKWLQKNKQNNSLSECGDPELRIENGNSQPNNQVKLPYFESCDLGLLKEIINEIDPKYFSSNIDCGRFEIHNILGQDYRDGKVIGDRVKVLEKQSVAVCRHLSHLILERQPHYQREFNNVMLLREMNGDAYEQCIGARKSLDNLLKSIVEPHALVIRNHKRRLRLKLVLEVLKRIRTLQNNVTTLYKLIKENRFCEAISLHRQSCQVTEDFKPYGCVESLQHCLRSANLKIDDALDAVLARSCENFDPVQYSMIQKAFARLGSTMTTVAQLQLHYTKTIHTCAASAVANFVEGSSATESGNSVEFEHLCESLTAASLVPALSSLCKALWNVLVCYHRTALWHDNASRKSDVCEVPGDSTNPVDASDEVHAPELVRQWHGYVASKLNLNRGRVWMDVVSSVRPVLVAIASNARQLGFQEIVSTLNIVNRLVRVGEEFAGHVSFDLQEVLRNSIHGFFNEFHRKHMEHLRLFLDHERWEQVPVRPGFSLLDLHEFQPLTDLFTTNEDNCSADSGLSAASPTREKLFKEPYDYSLFDIAGEDKFGEPKVPVDAPSPPSQNLESSVVDLNSNSSSSREPKPAPSELVFANTTIEVLRLFGRYLQVMRLLQPIASEVMHCIGQLFDYYMFVVYNLFGKSFTSRGDADQLPDHLRKALTRISSRLIAPAGHPSVEKGNRFVVPDCILATSTKQLNGKAADISDLGEISDLLQRHLVGAESLVCLSSVLEKDLLPHLRECLPESKRGLLDVFRDQSLVTTLEVRDATAVRLASRILPRLLVICGQSKRDSNDSCQDLTGLLRQMIAANPRWTSKAVATEPSPYLRQVNAAVARLSSTLKALPPLGGSAARRALWKGVMCWLSMELLEGLAGVLDCSEEGRSQMLLDIQSVALLCETEAGIRPFVNLNILVDYVQAFFVPTREWGHWLESTGVNRYTQSQCVGLANCLARGDKHLRQRLVATVTTVYARHPSSSAGVES</sequence>
<dbReference type="InterPro" id="IPR040047">
    <property type="entry name" value="VPS50"/>
</dbReference>
<dbReference type="GO" id="GO:0015031">
    <property type="term" value="P:protein transport"/>
    <property type="evidence" value="ECO:0007669"/>
    <property type="project" value="UniProtKB-KW"/>
</dbReference>
<dbReference type="InterPro" id="IPR019514">
    <property type="entry name" value="Syndetin_C"/>
</dbReference>
<organism evidence="7">
    <name type="scientific">Mesocestoides corti</name>
    <name type="common">Flatworm</name>
    <dbReference type="NCBI Taxonomy" id="53468"/>
    <lineage>
        <taxon>Eukaryota</taxon>
        <taxon>Metazoa</taxon>
        <taxon>Spiralia</taxon>
        <taxon>Lophotrochozoa</taxon>
        <taxon>Platyhelminthes</taxon>
        <taxon>Cestoda</taxon>
        <taxon>Eucestoda</taxon>
        <taxon>Cyclophyllidea</taxon>
        <taxon>Mesocestoididae</taxon>
        <taxon>Mesocestoides</taxon>
    </lineage>
</organism>
<feature type="domain" description="Vacuolar protein sorting-associated protein 54 N-terminal" evidence="6">
    <location>
        <begin position="54"/>
        <end position="344"/>
    </location>
</feature>
<keyword evidence="1" id="KW-0813">Transport</keyword>
<evidence type="ECO:0000256" key="1">
    <source>
        <dbReference type="ARBA" id="ARBA00022448"/>
    </source>
</evidence>
<dbReference type="PANTHER" id="PTHR13258:SF0">
    <property type="entry name" value="SYNDETIN"/>
    <property type="match status" value="1"/>
</dbReference>
<protein>
    <submittedName>
        <fullName evidence="7">DUF2451 domain-containing protein</fullName>
    </submittedName>
</protein>
<dbReference type="GO" id="GO:0032456">
    <property type="term" value="P:endocytic recycling"/>
    <property type="evidence" value="ECO:0007669"/>
    <property type="project" value="InterPro"/>
</dbReference>
<feature type="compositionally biased region" description="Low complexity" evidence="4">
    <location>
        <begin position="563"/>
        <end position="575"/>
    </location>
</feature>
<feature type="region of interest" description="Disordered" evidence="4">
    <location>
        <begin position="547"/>
        <end position="582"/>
    </location>
</feature>
<evidence type="ECO:0000259" key="6">
    <source>
        <dbReference type="Pfam" id="PF10475"/>
    </source>
</evidence>
<dbReference type="InterPro" id="IPR019515">
    <property type="entry name" value="VPS54_N"/>
</dbReference>
<dbReference type="AlphaFoldDB" id="A0A5K3F4F2"/>
<dbReference type="Pfam" id="PF10474">
    <property type="entry name" value="Syndetin_C"/>
    <property type="match status" value="1"/>
</dbReference>
<proteinExistence type="predicted"/>
<dbReference type="GO" id="GO:0000149">
    <property type="term" value="F:SNARE binding"/>
    <property type="evidence" value="ECO:0007669"/>
    <property type="project" value="TreeGrafter"/>
</dbReference>
<dbReference type="PANTHER" id="PTHR13258">
    <property type="entry name" value="SYNDETIN"/>
    <property type="match status" value="1"/>
</dbReference>
<keyword evidence="3" id="KW-0175">Coiled coil</keyword>
<dbReference type="GO" id="GO:0005829">
    <property type="term" value="C:cytosol"/>
    <property type="evidence" value="ECO:0007669"/>
    <property type="project" value="GOC"/>
</dbReference>
<name>A0A5K3F4F2_MESCO</name>